<comment type="caution">
    <text evidence="2">The sequence shown here is derived from an EMBL/GenBank/DDBJ whole genome shotgun (WGS) entry which is preliminary data.</text>
</comment>
<dbReference type="GO" id="GO:0097361">
    <property type="term" value="C:cytosolic [4Fe-4S] assembly targeting complex"/>
    <property type="evidence" value="ECO:0007669"/>
    <property type="project" value="TreeGrafter"/>
</dbReference>
<keyword evidence="1" id="KW-0812">Transmembrane</keyword>
<protein>
    <recommendedName>
        <fullName evidence="4">WD40-repeat-containing domain</fullName>
    </recommendedName>
</protein>
<evidence type="ECO:0000313" key="2">
    <source>
        <dbReference type="EMBL" id="CAD8121491.1"/>
    </source>
</evidence>
<sequence length="320" mass="37412">MNITKNQQNPILKSQNYIREALYSLIFMETGFVMAAGLEKFLIYSLRNGYLKFLGQVTQNDIIFSQCEIKCSNQILQGNIDGEIKIWHHTSLNHSKYIMKLKKHNSRVSNIIINREENQIYSCSTALIIIYKQQQYKYSENILQNDTSIRCISLNESLNKQIACGLDKQIIILQQDPLDLKWKKMQKIGIKTNGERLCFINGNQFVFQQYLQNKMLVFEFNDDNKQFQKKNEVIVGKGVSKCDFGFQMQFSKEKQIIINKNTSFVNIIKVKQNNQYILVSQINFDTPSIFGSLSDDGRYLITWDKNSKCIQLREINDFIQ</sequence>
<dbReference type="Proteomes" id="UP000692954">
    <property type="component" value="Unassembled WGS sequence"/>
</dbReference>
<dbReference type="AlphaFoldDB" id="A0A8S1R088"/>
<organism evidence="2 3">
    <name type="scientific">Paramecium sonneborni</name>
    <dbReference type="NCBI Taxonomy" id="65129"/>
    <lineage>
        <taxon>Eukaryota</taxon>
        <taxon>Sar</taxon>
        <taxon>Alveolata</taxon>
        <taxon>Ciliophora</taxon>
        <taxon>Intramacronucleata</taxon>
        <taxon>Oligohymenophorea</taxon>
        <taxon>Peniculida</taxon>
        <taxon>Parameciidae</taxon>
        <taxon>Paramecium</taxon>
    </lineage>
</organism>
<dbReference type="GO" id="GO:0016226">
    <property type="term" value="P:iron-sulfur cluster assembly"/>
    <property type="evidence" value="ECO:0007669"/>
    <property type="project" value="TreeGrafter"/>
</dbReference>
<dbReference type="OrthoDB" id="307781at2759"/>
<gene>
    <name evidence="2" type="ORF">PSON_ATCC_30995.1.T1320143</name>
</gene>
<keyword evidence="1" id="KW-0472">Membrane</keyword>
<keyword evidence="1" id="KW-1133">Transmembrane helix</keyword>
<reference evidence="2" key="1">
    <citation type="submission" date="2021-01" db="EMBL/GenBank/DDBJ databases">
        <authorList>
            <consortium name="Genoscope - CEA"/>
            <person name="William W."/>
        </authorList>
    </citation>
    <scope>NUCLEOTIDE SEQUENCE</scope>
</reference>
<dbReference type="PANTHER" id="PTHR19920">
    <property type="entry name" value="WD40 PROTEIN CIAO1"/>
    <property type="match status" value="1"/>
</dbReference>
<feature type="transmembrane region" description="Helical" evidence="1">
    <location>
        <begin position="21"/>
        <end position="38"/>
    </location>
</feature>
<name>A0A8S1R088_9CILI</name>
<evidence type="ECO:0000256" key="1">
    <source>
        <dbReference type="SAM" id="Phobius"/>
    </source>
</evidence>
<evidence type="ECO:0008006" key="4">
    <source>
        <dbReference type="Google" id="ProtNLM"/>
    </source>
</evidence>
<dbReference type="EMBL" id="CAJJDN010000132">
    <property type="protein sequence ID" value="CAD8121491.1"/>
    <property type="molecule type" value="Genomic_DNA"/>
</dbReference>
<evidence type="ECO:0000313" key="3">
    <source>
        <dbReference type="Proteomes" id="UP000692954"/>
    </source>
</evidence>
<keyword evidence="3" id="KW-1185">Reference proteome</keyword>
<dbReference type="PANTHER" id="PTHR19920:SF0">
    <property type="entry name" value="CYTOSOLIC IRON-SULFUR PROTEIN ASSEMBLY PROTEIN CIAO1-RELATED"/>
    <property type="match status" value="1"/>
</dbReference>
<proteinExistence type="predicted"/>
<accession>A0A8S1R088</accession>